<gene>
    <name evidence="3" type="ORF">CUJ86_01135</name>
</gene>
<dbReference type="InterPro" id="IPR012340">
    <property type="entry name" value="NA-bd_OB-fold"/>
</dbReference>
<accession>A0A483CRC9</accession>
<organism evidence="3 4">
    <name type="scientific">Methanofollis fontis</name>
    <dbReference type="NCBI Taxonomy" id="2052832"/>
    <lineage>
        <taxon>Archaea</taxon>
        <taxon>Methanobacteriati</taxon>
        <taxon>Methanobacteriota</taxon>
        <taxon>Stenosarchaea group</taxon>
        <taxon>Methanomicrobia</taxon>
        <taxon>Methanomicrobiales</taxon>
        <taxon>Methanomicrobiaceae</taxon>
        <taxon>Methanofollis</taxon>
    </lineage>
</organism>
<dbReference type="EMBL" id="PGCL01000001">
    <property type="protein sequence ID" value="TAJ45378.1"/>
    <property type="molecule type" value="Genomic_DNA"/>
</dbReference>
<comment type="caution">
    <text evidence="3">The sequence shown here is derived from an EMBL/GenBank/DDBJ whole genome shotgun (WGS) entry which is preliminary data.</text>
</comment>
<evidence type="ECO:0000259" key="1">
    <source>
        <dbReference type="Pfam" id="PF01796"/>
    </source>
</evidence>
<dbReference type="RefSeq" id="WP_130645727.1">
    <property type="nucleotide sequence ID" value="NZ_PGCL01000001.1"/>
</dbReference>
<evidence type="ECO:0000313" key="4">
    <source>
        <dbReference type="Proteomes" id="UP000292580"/>
    </source>
</evidence>
<protein>
    <submittedName>
        <fullName evidence="3">Transcriptional regulator</fullName>
    </submittedName>
</protein>
<dbReference type="InterPro" id="IPR002878">
    <property type="entry name" value="ChsH2_C"/>
</dbReference>
<keyword evidence="4" id="KW-1185">Reference proteome</keyword>
<dbReference type="OrthoDB" id="9573at2157"/>
<dbReference type="Proteomes" id="UP000292580">
    <property type="component" value="Unassembled WGS sequence"/>
</dbReference>
<dbReference type="Gene3D" id="6.10.30.10">
    <property type="match status" value="1"/>
</dbReference>
<sequence length="130" mass="14660">MSVPRFWRKIPQRYNLEGTHCETCGRYFFPPRNLCPTCRREGRIVDYTFKGTGKIVTYSVIRSASDQFAALTPYVLAIVELDEGARMTAQVVVEDPEEVSIGMPVKAVFRRLGAEGESGVIYYGTKFVPV</sequence>
<dbReference type="Pfam" id="PF01796">
    <property type="entry name" value="OB_ChsH2_C"/>
    <property type="match status" value="1"/>
</dbReference>
<dbReference type="InterPro" id="IPR022002">
    <property type="entry name" value="ChsH2_Znr"/>
</dbReference>
<evidence type="ECO:0000313" key="3">
    <source>
        <dbReference type="EMBL" id="TAJ45378.1"/>
    </source>
</evidence>
<dbReference type="SUPFAM" id="SSF50249">
    <property type="entry name" value="Nucleic acid-binding proteins"/>
    <property type="match status" value="1"/>
</dbReference>
<feature type="domain" description="ChsH2 C-terminal OB-fold" evidence="1">
    <location>
        <begin position="49"/>
        <end position="110"/>
    </location>
</feature>
<evidence type="ECO:0000259" key="2">
    <source>
        <dbReference type="Pfam" id="PF12172"/>
    </source>
</evidence>
<dbReference type="Pfam" id="PF12172">
    <property type="entry name" value="zf-ChsH2"/>
    <property type="match status" value="1"/>
</dbReference>
<dbReference type="PANTHER" id="PTHR34075:SF5">
    <property type="entry name" value="BLR3430 PROTEIN"/>
    <property type="match status" value="1"/>
</dbReference>
<feature type="domain" description="ChsH2 rubredoxin-like zinc ribbon" evidence="2">
    <location>
        <begin position="9"/>
        <end position="40"/>
    </location>
</feature>
<name>A0A483CRC9_9EURY</name>
<dbReference type="PANTHER" id="PTHR34075">
    <property type="entry name" value="BLR3430 PROTEIN"/>
    <property type="match status" value="1"/>
</dbReference>
<dbReference type="InterPro" id="IPR052513">
    <property type="entry name" value="Thioester_dehydratase-like"/>
</dbReference>
<reference evidence="3 4" key="1">
    <citation type="submission" date="2017-11" db="EMBL/GenBank/DDBJ databases">
        <title>Isolation and Characterization of Methanofollis Species from Methane Seep Offshore SW Taiwan.</title>
        <authorList>
            <person name="Teng N.-H."/>
            <person name="Lai M.-C."/>
            <person name="Chen S.-C."/>
        </authorList>
    </citation>
    <scope>NUCLEOTIDE SEQUENCE [LARGE SCALE GENOMIC DNA]</scope>
    <source>
        <strain evidence="3 4">FWC-SCC2</strain>
    </source>
</reference>
<proteinExistence type="predicted"/>
<dbReference type="AlphaFoldDB" id="A0A483CRC9"/>